<proteinExistence type="predicted"/>
<accession>A0AAD3Y0G1</accession>
<keyword evidence="6" id="KW-1185">Reference proteome</keyword>
<dbReference type="EMBL" id="BSYO01000028">
    <property type="protein sequence ID" value="GMH24672.1"/>
    <property type="molecule type" value="Genomic_DNA"/>
</dbReference>
<dbReference type="AlphaFoldDB" id="A0AAD3Y0G1"/>
<dbReference type="InterPro" id="IPR056889">
    <property type="entry name" value="NET2A-D/KIP1-like_C"/>
</dbReference>
<dbReference type="GO" id="GO:0003779">
    <property type="term" value="F:actin binding"/>
    <property type="evidence" value="ECO:0007669"/>
    <property type="project" value="InterPro"/>
</dbReference>
<evidence type="ECO:0000256" key="2">
    <source>
        <dbReference type="SAM" id="Coils"/>
    </source>
</evidence>
<dbReference type="Pfam" id="PF25014">
    <property type="entry name" value="NET2A"/>
    <property type="match status" value="1"/>
</dbReference>
<feature type="compositionally biased region" description="Basic and acidic residues" evidence="3">
    <location>
        <begin position="437"/>
        <end position="446"/>
    </location>
</feature>
<feature type="compositionally biased region" description="Basic and acidic residues" evidence="3">
    <location>
        <begin position="458"/>
        <end position="478"/>
    </location>
</feature>
<feature type="compositionally biased region" description="Polar residues" evidence="3">
    <location>
        <begin position="522"/>
        <end position="532"/>
    </location>
</feature>
<dbReference type="InterPro" id="IPR056888">
    <property type="entry name" value="NET2A-D/KIP1-like_dom"/>
</dbReference>
<gene>
    <name evidence="5" type="ORF">Nepgr_026515</name>
</gene>
<feature type="coiled-coil region" evidence="2">
    <location>
        <begin position="372"/>
        <end position="420"/>
    </location>
</feature>
<feature type="coiled-coil region" evidence="2">
    <location>
        <begin position="734"/>
        <end position="800"/>
    </location>
</feature>
<name>A0AAD3Y0G1_NEPGR</name>
<feature type="compositionally biased region" description="Polar residues" evidence="3">
    <location>
        <begin position="425"/>
        <end position="436"/>
    </location>
</feature>
<evidence type="ECO:0000313" key="6">
    <source>
        <dbReference type="Proteomes" id="UP001279734"/>
    </source>
</evidence>
<dbReference type="PROSITE" id="PS51774">
    <property type="entry name" value="NAB"/>
    <property type="match status" value="1"/>
</dbReference>
<feature type="compositionally biased region" description="Polar residues" evidence="3">
    <location>
        <begin position="166"/>
        <end position="178"/>
    </location>
</feature>
<feature type="region of interest" description="Disordered" evidence="3">
    <location>
        <begin position="150"/>
        <end position="178"/>
    </location>
</feature>
<comment type="caution">
    <text evidence="5">The sequence shown here is derived from an EMBL/GenBank/DDBJ whole genome shotgun (WGS) entry which is preliminary data.</text>
</comment>
<sequence>MLQRAASNAYSWWWASHIRTKQSKWLEQSLQEMEEKVAYVLKLIEEDGDSFAKRAEMYFKNRPELINFVEESYRAHRALAERYDHISKELQNANSTLASAFPDQFHFSMDDDDELGSPRILKKLPVASNSNIPKVPKFPTKNIKAIMALTSKQQHQQPRTAAKSAANAQTLPTSGLSKSQALEEIDKLQKGILMKQTEKEFAKSSYENRVAKYWQIEEEIMEMQENILKLQDEFSVGKIIEDDEARTLMAEAALKSCQETLLQLQEKQESMAADARAERQRIDDARDRLSSLKGIPFRGEDYSFKDEESWISFEGEKGITEEQAKEPEVPQDAVKENFEFSVAVPEMAEKIDELVNKVINLESAVSSQTALIQRLRSETGELQAQIQSLKDENVDLIDSKKMLSSELSEMESSLKMLQDLGRSVENPNSSANSNIDHISESFHGKEGGLSISIPSQEVDGKEENDGTEMEKDLKRVEVEELVIPENQEQSTPRATHLDRNSSKEEDKPITTNDEHSVKKGEQNQPHSTQPEGNASKKDEPATPNDTRVHVNGSQEVPEQIFASKIRVKEQAKQEDDEPNWQQMFVNGLEGKEKVLLAEYTSILRNYKETKKKLNEVEKKSQDDHLELTVQLKELEAASVLKDEAVHSLCQKLSILQKILDENKIAKEIKEVEPAARNVEALTSLEKEVEQIKVVVIDQPGVASPAEEKLRAHIDEILEENLDFWLRFSTSFHQIQKFQSGIEDLRKELSKIEENQKKKKDGSSTPDPSLKSDARAIFKHLKEIQTELNLWVEQSMQLKDELQRRFSQLCSIQEEITRALNDGAEADDMEFTSFQGAKFQGEVLNMQQENNKVADELQAGLDHVTNLQIEVERTLATMNGELGICGSRSQQSEQIRHSGSRNRVPLRSFIFGIKPKRQKQSIFSSVHPALTRKYQQLRTGDSV</sequence>
<feature type="compositionally biased region" description="Basic and acidic residues" evidence="3">
    <location>
        <begin position="495"/>
        <end position="521"/>
    </location>
</feature>
<keyword evidence="1 2" id="KW-0175">Coiled coil</keyword>
<evidence type="ECO:0000313" key="5">
    <source>
        <dbReference type="EMBL" id="GMH24672.1"/>
    </source>
</evidence>
<reference evidence="5" key="1">
    <citation type="submission" date="2023-05" db="EMBL/GenBank/DDBJ databases">
        <title>Nepenthes gracilis genome sequencing.</title>
        <authorList>
            <person name="Fukushima K."/>
        </authorList>
    </citation>
    <scope>NUCLEOTIDE SEQUENCE</scope>
    <source>
        <strain evidence="5">SING2019-196</strain>
    </source>
</reference>
<evidence type="ECO:0000256" key="3">
    <source>
        <dbReference type="SAM" id="MobiDB-lite"/>
    </source>
</evidence>
<feature type="compositionally biased region" description="Polar residues" evidence="3">
    <location>
        <begin position="150"/>
        <end position="159"/>
    </location>
</feature>
<dbReference type="PANTHER" id="PTHR31631:SF0">
    <property type="entry name" value="PROTEIN NETWORKED 2D"/>
    <property type="match status" value="1"/>
</dbReference>
<feature type="domain" description="NAB" evidence="4">
    <location>
        <begin position="10"/>
        <end position="90"/>
    </location>
</feature>
<feature type="region of interest" description="Disordered" evidence="3">
    <location>
        <begin position="423"/>
        <end position="559"/>
    </location>
</feature>
<organism evidence="5 6">
    <name type="scientific">Nepenthes gracilis</name>
    <name type="common">Slender pitcher plant</name>
    <dbReference type="NCBI Taxonomy" id="150966"/>
    <lineage>
        <taxon>Eukaryota</taxon>
        <taxon>Viridiplantae</taxon>
        <taxon>Streptophyta</taxon>
        <taxon>Embryophyta</taxon>
        <taxon>Tracheophyta</taxon>
        <taxon>Spermatophyta</taxon>
        <taxon>Magnoliopsida</taxon>
        <taxon>eudicotyledons</taxon>
        <taxon>Gunneridae</taxon>
        <taxon>Pentapetalae</taxon>
        <taxon>Caryophyllales</taxon>
        <taxon>Nepenthaceae</taxon>
        <taxon>Nepenthes</taxon>
    </lineage>
</organism>
<dbReference type="Pfam" id="PF07765">
    <property type="entry name" value="KIP1"/>
    <property type="match status" value="1"/>
</dbReference>
<evidence type="ECO:0000259" key="4">
    <source>
        <dbReference type="PROSITE" id="PS51774"/>
    </source>
</evidence>
<dbReference type="InterPro" id="IPR011684">
    <property type="entry name" value="NAB"/>
</dbReference>
<dbReference type="Pfam" id="PF24918">
    <property type="entry name" value="NET2A_C"/>
    <property type="match status" value="1"/>
</dbReference>
<protein>
    <recommendedName>
        <fullName evidence="4">NAB domain-containing protein</fullName>
    </recommendedName>
</protein>
<feature type="coiled-coil region" evidence="2">
    <location>
        <begin position="596"/>
        <end position="623"/>
    </location>
</feature>
<dbReference type="Proteomes" id="UP001279734">
    <property type="component" value="Unassembled WGS sequence"/>
</dbReference>
<dbReference type="PANTHER" id="PTHR31631">
    <property type="entry name" value="PROTEIN NETWORKED 2D"/>
    <property type="match status" value="1"/>
</dbReference>
<evidence type="ECO:0000256" key="1">
    <source>
        <dbReference type="ARBA" id="ARBA00023054"/>
    </source>
</evidence>